<evidence type="ECO:0000256" key="2">
    <source>
        <dbReference type="SAM" id="MobiDB-lite"/>
    </source>
</evidence>
<dbReference type="AlphaFoldDB" id="A0AAW1VRS1"/>
<dbReference type="GO" id="GO:0005634">
    <property type="term" value="C:nucleus"/>
    <property type="evidence" value="ECO:0007669"/>
    <property type="project" value="TreeGrafter"/>
</dbReference>
<sequence>MAAIQHAYPPPFTNYEFCYDGDSSNDGDSSPMEELEDEGDEEEDEGAAYFDNEEGDSPSLVGSDEEYKCESDTESETAPSAAKRKSKSTKSDNPNKKNKSSSSGRVWKEKDEIILLEGLISYFSKNKGIYEPKKFFTEIVKSLPDMSLSQVRDKVRRLKNKFTNLKASKTNPIFAKSESHEKILFDLSKRAWGADLGKCKDEKKSAVTVVGDGALKTSTDAKKNTSLGPMMPIHDEVILKAFDEYLQSRSLIKPKGLANKWRKLTYLKAIYELDAANFQAELQHHKLNAYKKC</sequence>
<evidence type="ECO:0000256" key="1">
    <source>
        <dbReference type="ARBA" id="ARBA00010820"/>
    </source>
</evidence>
<dbReference type="EMBL" id="JBEDUW010000139">
    <property type="protein sequence ID" value="KAK9905403.1"/>
    <property type="molecule type" value="Genomic_DNA"/>
</dbReference>
<dbReference type="PANTHER" id="PTHR31662">
    <property type="entry name" value="BNAANNG10740D PROTEIN-RELATED"/>
    <property type="match status" value="1"/>
</dbReference>
<keyword evidence="5" id="KW-1185">Reference proteome</keyword>
<protein>
    <recommendedName>
        <fullName evidence="3">Glabrous enhancer-binding protein-like DBD domain-containing protein</fullName>
    </recommendedName>
</protein>
<feature type="region of interest" description="Disordered" evidence="2">
    <location>
        <begin position="1"/>
        <end position="104"/>
    </location>
</feature>
<proteinExistence type="inferred from homology"/>
<reference evidence="4 5" key="1">
    <citation type="journal article" date="2023" name="G3 (Bethesda)">
        <title>A chromosome-length genome assembly and annotation of blackberry (Rubus argutus, cv. 'Hillquist').</title>
        <authorList>
            <person name="Bruna T."/>
            <person name="Aryal R."/>
            <person name="Dudchenko O."/>
            <person name="Sargent D.J."/>
            <person name="Mead D."/>
            <person name="Buti M."/>
            <person name="Cavallini A."/>
            <person name="Hytonen T."/>
            <person name="Andres J."/>
            <person name="Pham M."/>
            <person name="Weisz D."/>
            <person name="Mascagni F."/>
            <person name="Usai G."/>
            <person name="Natali L."/>
            <person name="Bassil N."/>
            <person name="Fernandez G.E."/>
            <person name="Lomsadze A."/>
            <person name="Armour M."/>
            <person name="Olukolu B."/>
            <person name="Poorten T."/>
            <person name="Britton C."/>
            <person name="Davik J."/>
            <person name="Ashrafi H."/>
            <person name="Aiden E.L."/>
            <person name="Borodovsky M."/>
            <person name="Worthington M."/>
        </authorList>
    </citation>
    <scope>NUCLEOTIDE SEQUENCE [LARGE SCALE GENOMIC DNA]</scope>
    <source>
        <strain evidence="4">PI 553951</strain>
    </source>
</reference>
<feature type="compositionally biased region" description="Low complexity" evidence="2">
    <location>
        <begin position="20"/>
        <end position="30"/>
    </location>
</feature>
<dbReference type="Proteomes" id="UP001457282">
    <property type="component" value="Unassembled WGS sequence"/>
</dbReference>
<dbReference type="Pfam" id="PF04504">
    <property type="entry name" value="GeBP-like_DBD"/>
    <property type="match status" value="1"/>
</dbReference>
<dbReference type="InterPro" id="IPR053932">
    <property type="entry name" value="GeBP-like_DBD"/>
</dbReference>
<comment type="caution">
    <text evidence="4">The sequence shown here is derived from an EMBL/GenBank/DDBJ whole genome shotgun (WGS) entry which is preliminary data.</text>
</comment>
<name>A0AAW1VRS1_RUBAR</name>
<feature type="compositionally biased region" description="Acidic residues" evidence="2">
    <location>
        <begin position="31"/>
        <end position="56"/>
    </location>
</feature>
<comment type="similarity">
    <text evidence="1">Belongs to the GeBP family.</text>
</comment>
<gene>
    <name evidence="4" type="ORF">M0R45_000184</name>
</gene>
<evidence type="ECO:0000259" key="3">
    <source>
        <dbReference type="Pfam" id="PF04504"/>
    </source>
</evidence>
<organism evidence="4 5">
    <name type="scientific">Rubus argutus</name>
    <name type="common">Southern blackberry</name>
    <dbReference type="NCBI Taxonomy" id="59490"/>
    <lineage>
        <taxon>Eukaryota</taxon>
        <taxon>Viridiplantae</taxon>
        <taxon>Streptophyta</taxon>
        <taxon>Embryophyta</taxon>
        <taxon>Tracheophyta</taxon>
        <taxon>Spermatophyta</taxon>
        <taxon>Magnoliopsida</taxon>
        <taxon>eudicotyledons</taxon>
        <taxon>Gunneridae</taxon>
        <taxon>Pentapetalae</taxon>
        <taxon>rosids</taxon>
        <taxon>fabids</taxon>
        <taxon>Rosales</taxon>
        <taxon>Rosaceae</taxon>
        <taxon>Rosoideae</taxon>
        <taxon>Rosoideae incertae sedis</taxon>
        <taxon>Rubus</taxon>
    </lineage>
</organism>
<feature type="domain" description="Glabrous enhancer-binding protein-like DBD" evidence="3">
    <location>
        <begin position="105"/>
        <end position="193"/>
    </location>
</feature>
<dbReference type="InterPro" id="IPR007592">
    <property type="entry name" value="GEBP"/>
</dbReference>
<dbReference type="GO" id="GO:0006355">
    <property type="term" value="P:regulation of DNA-templated transcription"/>
    <property type="evidence" value="ECO:0007669"/>
    <property type="project" value="InterPro"/>
</dbReference>
<dbReference type="PANTHER" id="PTHR31662:SF33">
    <property type="entry name" value="DNA-BINDING STOREKEEPER PROTEIN TRANSCRIPTIONAL REGULATOR-LIKE PROTEIN"/>
    <property type="match status" value="1"/>
</dbReference>
<evidence type="ECO:0000313" key="4">
    <source>
        <dbReference type="EMBL" id="KAK9905403.1"/>
    </source>
</evidence>
<evidence type="ECO:0000313" key="5">
    <source>
        <dbReference type="Proteomes" id="UP001457282"/>
    </source>
</evidence>
<accession>A0AAW1VRS1</accession>